<dbReference type="HAMAP" id="MF_00956">
    <property type="entry name" value="GDP_fucose_synth"/>
    <property type="match status" value="1"/>
</dbReference>
<dbReference type="EMBL" id="AAOW01000024">
    <property type="protein sequence ID" value="EAR60072.1"/>
    <property type="molecule type" value="Genomic_DNA"/>
</dbReference>
<evidence type="ECO:0000256" key="3">
    <source>
        <dbReference type="ARBA" id="ARBA00023002"/>
    </source>
</evidence>
<evidence type="ECO:0000256" key="4">
    <source>
        <dbReference type="ARBA" id="ARBA00023235"/>
    </source>
</evidence>
<dbReference type="GO" id="GO:0050577">
    <property type="term" value="F:GDP-L-fucose synthase activity"/>
    <property type="evidence" value="ECO:0007669"/>
    <property type="project" value="UniProtKB-UniRule"/>
</dbReference>
<comment type="function">
    <text evidence="5">Catalyzes the two-step NADP-dependent conversion of GDP-4-dehydro-6-deoxy-D-mannose to GDP-fucose, involving an epimerase and a reductase reaction.</text>
</comment>
<feature type="site" description="Important for catalytic activity" evidence="5">
    <location>
        <position position="108"/>
    </location>
</feature>
<dbReference type="Pfam" id="PF01370">
    <property type="entry name" value="Epimerase"/>
    <property type="match status" value="1"/>
</dbReference>
<reference evidence="7 8" key="1">
    <citation type="submission" date="2006-02" db="EMBL/GenBank/DDBJ databases">
        <authorList>
            <person name="Pinhassi J."/>
            <person name="Pedros-Alio C."/>
            <person name="Ferriera S."/>
            <person name="Johnson J."/>
            <person name="Kravitz S."/>
            <person name="Halpern A."/>
            <person name="Remington K."/>
            <person name="Beeson K."/>
            <person name="Tran B."/>
            <person name="Rogers Y.-H."/>
            <person name="Friedman R."/>
            <person name="Venter J.C."/>
        </authorList>
    </citation>
    <scope>NUCLEOTIDE SEQUENCE [LARGE SCALE GENOMIC DNA]</scope>
    <source>
        <strain evidence="7 8">MED92</strain>
    </source>
</reference>
<evidence type="ECO:0000313" key="8">
    <source>
        <dbReference type="Proteomes" id="UP000002171"/>
    </source>
</evidence>
<feature type="binding site" evidence="5">
    <location>
        <position position="270"/>
    </location>
    <ligand>
        <name>substrate</name>
    </ligand>
</feature>
<feature type="binding site" evidence="5">
    <location>
        <position position="210"/>
    </location>
    <ligand>
        <name>substrate</name>
    </ligand>
</feature>
<dbReference type="GO" id="GO:0042351">
    <property type="term" value="P:'de novo' GDP-L-fucose biosynthetic process"/>
    <property type="evidence" value="ECO:0007669"/>
    <property type="project" value="UniProtKB-UniRule"/>
</dbReference>
<accession>A0A7U8GQ87</accession>
<dbReference type="PANTHER" id="PTHR43238">
    <property type="entry name" value="GDP-L-FUCOSE SYNTHASE"/>
    <property type="match status" value="1"/>
</dbReference>
<dbReference type="EC" id="1.1.1.271" evidence="5"/>
<gene>
    <name evidence="5" type="primary">fcl</name>
    <name evidence="7" type="ORF">MED92_17072</name>
</gene>
<keyword evidence="2 5" id="KW-0521">NADP</keyword>
<feature type="domain" description="NAD-dependent epimerase/dehydratase" evidence="6">
    <location>
        <begin position="8"/>
        <end position="238"/>
    </location>
</feature>
<evidence type="ECO:0000256" key="2">
    <source>
        <dbReference type="ARBA" id="ARBA00022857"/>
    </source>
</evidence>
<dbReference type="AlphaFoldDB" id="A0A7U8GQ87"/>
<dbReference type="RefSeq" id="WP_007021079.1">
    <property type="nucleotide sequence ID" value="NZ_CH724125.1"/>
</dbReference>
<dbReference type="GO" id="GO:0016853">
    <property type="term" value="F:isomerase activity"/>
    <property type="evidence" value="ECO:0007669"/>
    <property type="project" value="UniProtKB-KW"/>
</dbReference>
<comment type="similarity">
    <text evidence="1 5">Belongs to the NAD(P)-dependent epimerase/dehydratase family. Fucose synthase subfamily.</text>
</comment>
<keyword evidence="5" id="KW-0511">Multifunctional enzyme</keyword>
<keyword evidence="4 5" id="KW-0413">Isomerase</keyword>
<proteinExistence type="inferred from homology"/>
<dbReference type="OrthoDB" id="9811425at2"/>
<evidence type="ECO:0000313" key="7">
    <source>
        <dbReference type="EMBL" id="EAR60072.1"/>
    </source>
</evidence>
<dbReference type="Gene3D" id="3.40.50.720">
    <property type="entry name" value="NAD(P)-binding Rossmann-like Domain"/>
    <property type="match status" value="1"/>
</dbReference>
<comment type="catalytic activity">
    <reaction evidence="5">
        <text>GDP-beta-L-fucose + NADP(+) = GDP-4-dehydro-alpha-D-rhamnose + NADPH + H(+)</text>
        <dbReference type="Rhea" id="RHEA:18885"/>
        <dbReference type="ChEBI" id="CHEBI:15378"/>
        <dbReference type="ChEBI" id="CHEBI:57273"/>
        <dbReference type="ChEBI" id="CHEBI:57783"/>
        <dbReference type="ChEBI" id="CHEBI:57964"/>
        <dbReference type="ChEBI" id="CHEBI:58349"/>
        <dbReference type="EC" id="1.1.1.271"/>
    </reaction>
</comment>
<keyword evidence="3 5" id="KW-0560">Oxidoreductase</keyword>
<comment type="pathway">
    <text evidence="5">Nucleotide-sugar biosynthesis; GDP-L-fucose biosynthesis via de novo pathway; GDP-L-fucose from GDP-alpha-D-mannose: step 2/2.</text>
</comment>
<dbReference type="SUPFAM" id="SSF51735">
    <property type="entry name" value="NAD(P)-binding Rossmann-fold domains"/>
    <property type="match status" value="1"/>
</dbReference>
<dbReference type="InterPro" id="IPR028614">
    <property type="entry name" value="GDP_fucose/colitose_synth"/>
</dbReference>
<dbReference type="PANTHER" id="PTHR43238:SF1">
    <property type="entry name" value="GDP-L-FUCOSE SYNTHASE"/>
    <property type="match status" value="1"/>
</dbReference>
<dbReference type="GO" id="GO:0070401">
    <property type="term" value="F:NADP+ binding"/>
    <property type="evidence" value="ECO:0007669"/>
    <property type="project" value="UniProtKB-UniRule"/>
</dbReference>
<evidence type="ECO:0000259" key="6">
    <source>
        <dbReference type="Pfam" id="PF01370"/>
    </source>
</evidence>
<dbReference type="InterPro" id="IPR001509">
    <property type="entry name" value="Epimerase_deHydtase"/>
</dbReference>
<feature type="binding site" evidence="5">
    <location>
        <position position="188"/>
    </location>
    <ligand>
        <name>substrate</name>
    </ligand>
</feature>
<feature type="binding site" evidence="5">
    <location>
        <position position="141"/>
    </location>
    <ligand>
        <name>NADP(+)</name>
        <dbReference type="ChEBI" id="CHEBI:58349"/>
    </ligand>
</feature>
<comment type="caution">
    <text evidence="5">Lacks conserved residue(s) required for the propagation of feature annotation.</text>
</comment>
<protein>
    <recommendedName>
        <fullName evidence="5">GDP-L-fucose synthase</fullName>
        <ecNumber evidence="5">1.1.1.271</ecNumber>
    </recommendedName>
    <alternativeName>
        <fullName evidence="5">GDP-4-keto-6-deoxy-D-mannose-3,5-epimerase-4-reductase</fullName>
    </alternativeName>
</protein>
<comment type="caution">
    <text evidence="7">The sequence shown here is derived from an EMBL/GenBank/DDBJ whole genome shotgun (WGS) entry which is preliminary data.</text>
</comment>
<name>A0A7U8GQ87_NEPCE</name>
<feature type="binding site" evidence="5">
    <location>
        <begin position="12"/>
        <end position="18"/>
    </location>
    <ligand>
        <name>NADP(+)</name>
        <dbReference type="ChEBI" id="CHEBI:58349"/>
    </ligand>
</feature>
<sequence length="312" mass="34146">MRFQGKRVLVTGGGGFIGKHLCAALMQEGAEVKALRSSECDLLCYEQIEVSLQSESFDLIFHLAADVGGIGYMQAHGAEVFENNLLMNTQLLHAARRNGVGKLVNIASINCYPAEAEAPYLESSLFDGQPALPVLGYAYAKRAMLVHSELARQQFGFNSINLILDSVYGPGESFSLDTARVLPANVARFVDAAHSGVEEVTCWGTGEPVRDFLHVDDAVSAIIQSASSIESSAPVNIGSGNPLSLRKLIVKIADQAGYRGSINWDHNKPDGQAVRYMTVDRLKSYIDWRPRIDLDDGIKAMIHHYRHKVLSR</sequence>
<evidence type="ECO:0000256" key="1">
    <source>
        <dbReference type="ARBA" id="ARBA00005959"/>
    </source>
</evidence>
<organism evidence="7 8">
    <name type="scientific">Neptuniibacter caesariensis</name>
    <dbReference type="NCBI Taxonomy" id="207954"/>
    <lineage>
        <taxon>Bacteria</taxon>
        <taxon>Pseudomonadati</taxon>
        <taxon>Pseudomonadota</taxon>
        <taxon>Gammaproteobacteria</taxon>
        <taxon>Oceanospirillales</taxon>
        <taxon>Oceanospirillaceae</taxon>
        <taxon>Neptuniibacter</taxon>
    </lineage>
</organism>
<dbReference type="Gene3D" id="3.90.25.10">
    <property type="entry name" value="UDP-galactose 4-epimerase, domain 1"/>
    <property type="match status" value="1"/>
</dbReference>
<dbReference type="InterPro" id="IPR036291">
    <property type="entry name" value="NAD(P)-bd_dom_sf"/>
</dbReference>
<dbReference type="Proteomes" id="UP000002171">
    <property type="component" value="Unassembled WGS sequence"/>
</dbReference>
<keyword evidence="8" id="KW-1185">Reference proteome</keyword>
<feature type="binding site" evidence="5">
    <location>
        <position position="203"/>
    </location>
    <ligand>
        <name>substrate</name>
    </ligand>
</feature>
<feature type="active site" description="Proton donor/acceptor" evidence="5">
    <location>
        <position position="137"/>
    </location>
</feature>
<dbReference type="UniPathway" id="UPA00128">
    <property type="reaction ID" value="UER00191"/>
</dbReference>
<evidence type="ECO:0000256" key="5">
    <source>
        <dbReference type="HAMAP-Rule" id="MF_00956"/>
    </source>
</evidence>